<comment type="caution">
    <text evidence="1">The sequence shown here is derived from an EMBL/GenBank/DDBJ whole genome shotgun (WGS) entry which is preliminary data.</text>
</comment>
<protein>
    <submittedName>
        <fullName evidence="1">Uncharacterized protein</fullName>
    </submittedName>
</protein>
<proteinExistence type="predicted"/>
<reference evidence="1" key="1">
    <citation type="submission" date="2017-07" db="EMBL/GenBank/DDBJ databases">
        <title>Taro Niue Genome Assembly and Annotation.</title>
        <authorList>
            <person name="Atibalentja N."/>
            <person name="Keating K."/>
            <person name="Fields C.J."/>
        </authorList>
    </citation>
    <scope>NUCLEOTIDE SEQUENCE</scope>
    <source>
        <strain evidence="1">Niue_2</strain>
        <tissue evidence="1">Leaf</tissue>
    </source>
</reference>
<dbReference type="Proteomes" id="UP000652761">
    <property type="component" value="Unassembled WGS sequence"/>
</dbReference>
<evidence type="ECO:0000313" key="1">
    <source>
        <dbReference type="EMBL" id="MQL90181.1"/>
    </source>
</evidence>
<accession>A0A843V267</accession>
<gene>
    <name evidence="1" type="ORF">Taro_022759</name>
</gene>
<dbReference type="AlphaFoldDB" id="A0A843V267"/>
<dbReference type="EMBL" id="NMUH01001217">
    <property type="protein sequence ID" value="MQL90181.1"/>
    <property type="molecule type" value="Genomic_DNA"/>
</dbReference>
<name>A0A843V267_COLES</name>
<keyword evidence="2" id="KW-1185">Reference proteome</keyword>
<evidence type="ECO:0000313" key="2">
    <source>
        <dbReference type="Proteomes" id="UP000652761"/>
    </source>
</evidence>
<feature type="non-terminal residue" evidence="1">
    <location>
        <position position="127"/>
    </location>
</feature>
<organism evidence="1 2">
    <name type="scientific">Colocasia esculenta</name>
    <name type="common">Wild taro</name>
    <name type="synonym">Arum esculentum</name>
    <dbReference type="NCBI Taxonomy" id="4460"/>
    <lineage>
        <taxon>Eukaryota</taxon>
        <taxon>Viridiplantae</taxon>
        <taxon>Streptophyta</taxon>
        <taxon>Embryophyta</taxon>
        <taxon>Tracheophyta</taxon>
        <taxon>Spermatophyta</taxon>
        <taxon>Magnoliopsida</taxon>
        <taxon>Liliopsida</taxon>
        <taxon>Araceae</taxon>
        <taxon>Aroideae</taxon>
        <taxon>Colocasieae</taxon>
        <taxon>Colocasia</taxon>
    </lineage>
</organism>
<sequence>LTSWSVRGAGWFYLWALDLEEVRGGRAYSETLFSLGCLVSLGVTSGCSFPGLVELLPHVFDSAGSAGVVFGLTRVVVEAVVLLPLVGVPAALAGRDSLSQEFVSGWLWWRFVAPCIASSVSYERERF</sequence>